<reference evidence="2" key="1">
    <citation type="submission" date="2020-07" db="EMBL/GenBank/DDBJ databases">
        <title>Multicomponent nature underlies the extraordinary mechanical properties of spider dragline silk.</title>
        <authorList>
            <person name="Kono N."/>
            <person name="Nakamura H."/>
            <person name="Mori M."/>
            <person name="Yoshida Y."/>
            <person name="Ohtoshi R."/>
            <person name="Malay A.D."/>
            <person name="Moran D.A.P."/>
            <person name="Tomita M."/>
            <person name="Numata K."/>
            <person name="Arakawa K."/>
        </authorList>
    </citation>
    <scope>NUCLEOTIDE SEQUENCE</scope>
</reference>
<dbReference type="EMBL" id="BMAO01026689">
    <property type="protein sequence ID" value="GFR11647.1"/>
    <property type="molecule type" value="Genomic_DNA"/>
</dbReference>
<evidence type="ECO:0000313" key="2">
    <source>
        <dbReference type="EMBL" id="GFR11647.1"/>
    </source>
</evidence>
<dbReference type="Proteomes" id="UP000887116">
    <property type="component" value="Unassembled WGS sequence"/>
</dbReference>
<evidence type="ECO:0000256" key="1">
    <source>
        <dbReference type="SAM" id="MobiDB-lite"/>
    </source>
</evidence>
<accession>A0A8X6LKE5</accession>
<feature type="compositionally biased region" description="Basic and acidic residues" evidence="1">
    <location>
        <begin position="42"/>
        <end position="69"/>
    </location>
</feature>
<keyword evidence="3" id="KW-1185">Reference proteome</keyword>
<name>A0A8X6LKE5_TRICU</name>
<dbReference type="AlphaFoldDB" id="A0A8X6LKE5"/>
<protein>
    <submittedName>
        <fullName evidence="2">Uncharacterized protein</fullName>
    </submittedName>
</protein>
<comment type="caution">
    <text evidence="2">The sequence shown here is derived from an EMBL/GenBank/DDBJ whole genome shotgun (WGS) entry which is preliminary data.</text>
</comment>
<organism evidence="2 3">
    <name type="scientific">Trichonephila clavata</name>
    <name type="common">Joro spider</name>
    <name type="synonym">Nephila clavata</name>
    <dbReference type="NCBI Taxonomy" id="2740835"/>
    <lineage>
        <taxon>Eukaryota</taxon>
        <taxon>Metazoa</taxon>
        <taxon>Ecdysozoa</taxon>
        <taxon>Arthropoda</taxon>
        <taxon>Chelicerata</taxon>
        <taxon>Arachnida</taxon>
        <taxon>Araneae</taxon>
        <taxon>Araneomorphae</taxon>
        <taxon>Entelegynae</taxon>
        <taxon>Araneoidea</taxon>
        <taxon>Nephilidae</taxon>
        <taxon>Trichonephila</taxon>
    </lineage>
</organism>
<evidence type="ECO:0000313" key="3">
    <source>
        <dbReference type="Proteomes" id="UP000887116"/>
    </source>
</evidence>
<sequence length="84" mass="9785">MNRRKVMSDVTSDGPASLKSQTHLYFYPNITMLQVNNKKQFKKETPIEEKEVHESEKSESEDKKGERDFENEVLMFGGLSIFAR</sequence>
<proteinExistence type="predicted"/>
<gene>
    <name evidence="2" type="ORF">TNCT_126921</name>
</gene>
<feature type="region of interest" description="Disordered" evidence="1">
    <location>
        <begin position="41"/>
        <end position="69"/>
    </location>
</feature>